<dbReference type="InterPro" id="IPR036249">
    <property type="entry name" value="Thioredoxin-like_sf"/>
</dbReference>
<dbReference type="CDD" id="cd02947">
    <property type="entry name" value="TRX_family"/>
    <property type="match status" value="1"/>
</dbReference>
<dbReference type="EMBL" id="CP048914">
    <property type="protein sequence ID" value="QMS84214.1"/>
    <property type="molecule type" value="Genomic_DNA"/>
</dbReference>
<feature type="domain" description="Thioredoxin" evidence="1">
    <location>
        <begin position="1"/>
        <end position="106"/>
    </location>
</feature>
<name>A0A7L7KQJ8_9MOLU</name>
<proteinExistence type="predicted"/>
<dbReference type="Proteomes" id="UP000514720">
    <property type="component" value="Chromosome"/>
</dbReference>
<dbReference type="RefSeq" id="WP_258877826.1">
    <property type="nucleotide sequence ID" value="NZ_CP048914.1"/>
</dbReference>
<dbReference type="PROSITE" id="PS51352">
    <property type="entry name" value="THIOREDOXIN_2"/>
    <property type="match status" value="1"/>
</dbReference>
<accession>A0A7L7KQJ8</accession>
<sequence length="111" mass="12474">MFVELKANETVQDYLQDGKIGIVKFATTTCPPCKMLKPIFEKLATNEDLQDVVFIAADANEHPQAYQYGVSSVPTLLFFNGQEVLGQNVGFVPEKPLHDFLKKLEREELAN</sequence>
<evidence type="ECO:0000313" key="3">
    <source>
        <dbReference type="Proteomes" id="UP000514720"/>
    </source>
</evidence>
<evidence type="ECO:0000313" key="2">
    <source>
        <dbReference type="EMBL" id="QMS84214.1"/>
    </source>
</evidence>
<reference evidence="2 3" key="1">
    <citation type="submission" date="2020-02" db="EMBL/GenBank/DDBJ databases">
        <authorList>
            <person name="Zheng R.K."/>
            <person name="Sun C.M."/>
        </authorList>
    </citation>
    <scope>NUCLEOTIDE SEQUENCE [LARGE SCALE GENOMIC DNA]</scope>
    <source>
        <strain evidence="3">zrk13</strain>
    </source>
</reference>
<dbReference type="PANTHER" id="PTHR10438">
    <property type="entry name" value="THIOREDOXIN"/>
    <property type="match status" value="1"/>
</dbReference>
<dbReference type="PANTHER" id="PTHR10438:SF468">
    <property type="entry name" value="THIOREDOXIN-1-RELATED"/>
    <property type="match status" value="1"/>
</dbReference>
<dbReference type="InterPro" id="IPR013766">
    <property type="entry name" value="Thioredoxin_domain"/>
</dbReference>
<evidence type="ECO:0000259" key="1">
    <source>
        <dbReference type="PROSITE" id="PS51352"/>
    </source>
</evidence>
<dbReference type="Pfam" id="PF00085">
    <property type="entry name" value="Thioredoxin"/>
    <property type="match status" value="1"/>
</dbReference>
<dbReference type="InterPro" id="IPR050620">
    <property type="entry name" value="Thioredoxin_H-type-like"/>
</dbReference>
<dbReference type="AlphaFoldDB" id="A0A7L7KQJ8"/>
<dbReference type="Gene3D" id="3.40.30.10">
    <property type="entry name" value="Glutaredoxin"/>
    <property type="match status" value="1"/>
</dbReference>
<dbReference type="KEGG" id="xcl:G4Z02_00140"/>
<dbReference type="SUPFAM" id="SSF52833">
    <property type="entry name" value="Thioredoxin-like"/>
    <property type="match status" value="1"/>
</dbReference>
<organism evidence="2 3">
    <name type="scientific">Candidatus Xianfuyuplasma coldseepsis</name>
    <dbReference type="NCBI Taxonomy" id="2782163"/>
    <lineage>
        <taxon>Bacteria</taxon>
        <taxon>Bacillati</taxon>
        <taxon>Mycoplasmatota</taxon>
        <taxon>Mollicutes</taxon>
        <taxon>Candidatus Izemoplasmatales</taxon>
        <taxon>Candidatus Izemoplasmataceae</taxon>
        <taxon>Candidatus Xianfuyuplasma</taxon>
    </lineage>
</organism>
<gene>
    <name evidence="2" type="ORF">G4Z02_00140</name>
</gene>
<protein>
    <submittedName>
        <fullName evidence="2">Thioredoxin family protein</fullName>
    </submittedName>
</protein>
<keyword evidence="3" id="KW-1185">Reference proteome</keyword>